<evidence type="ECO:0000313" key="1">
    <source>
        <dbReference type="EMBL" id="MBW0477480.1"/>
    </source>
</evidence>
<organism evidence="1 2">
    <name type="scientific">Austropuccinia psidii MF-1</name>
    <dbReference type="NCBI Taxonomy" id="1389203"/>
    <lineage>
        <taxon>Eukaryota</taxon>
        <taxon>Fungi</taxon>
        <taxon>Dikarya</taxon>
        <taxon>Basidiomycota</taxon>
        <taxon>Pucciniomycotina</taxon>
        <taxon>Pucciniomycetes</taxon>
        <taxon>Pucciniales</taxon>
        <taxon>Sphaerophragmiaceae</taxon>
        <taxon>Austropuccinia</taxon>
    </lineage>
</organism>
<dbReference type="EMBL" id="AVOT02004829">
    <property type="protein sequence ID" value="MBW0477480.1"/>
    <property type="molecule type" value="Genomic_DNA"/>
</dbReference>
<evidence type="ECO:0000313" key="2">
    <source>
        <dbReference type="Proteomes" id="UP000765509"/>
    </source>
</evidence>
<comment type="caution">
    <text evidence="1">The sequence shown here is derived from an EMBL/GenBank/DDBJ whole genome shotgun (WGS) entry which is preliminary data.</text>
</comment>
<protein>
    <submittedName>
        <fullName evidence="1">Uncharacterized protein</fullName>
    </submittedName>
</protein>
<gene>
    <name evidence="1" type="ORF">O181_017195</name>
</gene>
<sequence>MLILPHHPQDMPLGWRPHIPPPTCLILSIAYPHPHVVPSQHASDATPMRLTILMLPCHPHFALPKCLQCHPHPSPTAYTPYAPAVPSR</sequence>
<name>A0A9Q3C7B7_9BASI</name>
<accession>A0A9Q3C7B7</accession>
<proteinExistence type="predicted"/>
<keyword evidence="2" id="KW-1185">Reference proteome</keyword>
<dbReference type="Proteomes" id="UP000765509">
    <property type="component" value="Unassembled WGS sequence"/>
</dbReference>
<reference evidence="1" key="1">
    <citation type="submission" date="2021-03" db="EMBL/GenBank/DDBJ databases">
        <title>Draft genome sequence of rust myrtle Austropuccinia psidii MF-1, a brazilian biotype.</title>
        <authorList>
            <person name="Quecine M.C."/>
            <person name="Pachon D.M.R."/>
            <person name="Bonatelli M.L."/>
            <person name="Correr F.H."/>
            <person name="Franceschini L.M."/>
            <person name="Leite T.F."/>
            <person name="Margarido G.R.A."/>
            <person name="Almeida C.A."/>
            <person name="Ferrarezi J.A."/>
            <person name="Labate C.A."/>
        </authorList>
    </citation>
    <scope>NUCLEOTIDE SEQUENCE</scope>
    <source>
        <strain evidence="1">MF-1</strain>
    </source>
</reference>
<dbReference type="AlphaFoldDB" id="A0A9Q3C7B7"/>